<evidence type="ECO:0000313" key="8">
    <source>
        <dbReference type="Proteomes" id="UP000027222"/>
    </source>
</evidence>
<keyword evidence="4 5" id="KW-0539">Nucleus</keyword>
<evidence type="ECO:0000256" key="1">
    <source>
        <dbReference type="ARBA" id="ARBA00008838"/>
    </source>
</evidence>
<dbReference type="GO" id="GO:0008097">
    <property type="term" value="F:5S rRNA binding"/>
    <property type="evidence" value="ECO:0007669"/>
    <property type="project" value="TreeGrafter"/>
</dbReference>
<dbReference type="OrthoDB" id="5072at2759"/>
<dbReference type="AlphaFoldDB" id="A0A067T1C4"/>
<protein>
    <recommendedName>
        <fullName evidence="2 5">Ribosome biogenesis protein NOP53</fullName>
    </recommendedName>
</protein>
<sequence>MAASKSSKSSSTVSRKASSSSNTSVKSKPTRSAIGAPSQLNQSSRKGKRAWRKNVDLGDVEETLEEIRAEERVTGTALHKMQDTELFQIDTKGDDKIRHTLPRYSAAQLTSTKILAQRSAVPAVFSRITSSSSLNKRKALLSREEKERLMRIAKRPRKGPFNSILDPSEYAAGSGTVELSDAVKQSGTYDPWAEEQAVEEVKDGMETVSKKTIKPPALKRTRDLIEIPAIVEPHQGTSYNPPVEAHLELLEKAASIEAKRLRDAEKLAEIKAKMEGARLTQEEYDIAVAAGMTVQAVQDDKDDENVASEGEEEPVPSVKKVPERKTKAQRNRATRVLAEKRALAEKAHRKRLLASISDVKTLRRTTAQAMSTQEQEREERRIALVEKLKKHGVAGQKLGKHKVPEGRVDVQIGEDLSESLRGLKPEGSLFHDRFQSLQQRALIEPRVRVLPKKRRNRMIEYEKHAWKRFE</sequence>
<dbReference type="HOGENOM" id="CLU_035888_1_1_1"/>
<feature type="region of interest" description="Disordered" evidence="6">
    <location>
        <begin position="1"/>
        <end position="55"/>
    </location>
</feature>
<evidence type="ECO:0000256" key="4">
    <source>
        <dbReference type="ARBA" id="ARBA00023242"/>
    </source>
</evidence>
<dbReference type="EMBL" id="KL142377">
    <property type="protein sequence ID" value="KDR76926.1"/>
    <property type="molecule type" value="Genomic_DNA"/>
</dbReference>
<dbReference type="PANTHER" id="PTHR14211">
    <property type="entry name" value="GLIOMA SUPPRESSOR CANDIDATE REGION GENE 2"/>
    <property type="match status" value="1"/>
</dbReference>
<dbReference type="GO" id="GO:0000027">
    <property type="term" value="P:ribosomal large subunit assembly"/>
    <property type="evidence" value="ECO:0007669"/>
    <property type="project" value="UniProtKB-UniRule"/>
</dbReference>
<dbReference type="GO" id="GO:0005730">
    <property type="term" value="C:nucleolus"/>
    <property type="evidence" value="ECO:0007669"/>
    <property type="project" value="UniProtKB-SubCell"/>
</dbReference>
<dbReference type="InterPro" id="IPR011687">
    <property type="entry name" value="Nop53/GLTSCR2"/>
</dbReference>
<dbReference type="Proteomes" id="UP000027222">
    <property type="component" value="Unassembled WGS sequence"/>
</dbReference>
<evidence type="ECO:0000256" key="3">
    <source>
        <dbReference type="ARBA" id="ARBA00022517"/>
    </source>
</evidence>
<name>A0A067T1C4_GALM3</name>
<dbReference type="GO" id="GO:0005654">
    <property type="term" value="C:nucleoplasm"/>
    <property type="evidence" value="ECO:0007669"/>
    <property type="project" value="UniProtKB-SubCell"/>
</dbReference>
<evidence type="ECO:0000256" key="5">
    <source>
        <dbReference type="PIRNR" id="PIRNR017302"/>
    </source>
</evidence>
<dbReference type="PANTHER" id="PTHR14211:SF7">
    <property type="entry name" value="RIBOSOME BIOGENESIS PROTEIN NOP53"/>
    <property type="match status" value="1"/>
</dbReference>
<feature type="region of interest" description="Disordered" evidence="6">
    <location>
        <begin position="299"/>
        <end position="333"/>
    </location>
</feature>
<evidence type="ECO:0000256" key="6">
    <source>
        <dbReference type="SAM" id="MobiDB-lite"/>
    </source>
</evidence>
<organism evidence="7 8">
    <name type="scientific">Galerina marginata (strain CBS 339.88)</name>
    <dbReference type="NCBI Taxonomy" id="685588"/>
    <lineage>
        <taxon>Eukaryota</taxon>
        <taxon>Fungi</taxon>
        <taxon>Dikarya</taxon>
        <taxon>Basidiomycota</taxon>
        <taxon>Agaricomycotina</taxon>
        <taxon>Agaricomycetes</taxon>
        <taxon>Agaricomycetidae</taxon>
        <taxon>Agaricales</taxon>
        <taxon>Agaricineae</taxon>
        <taxon>Strophariaceae</taxon>
        <taxon>Galerina</taxon>
    </lineage>
</organism>
<evidence type="ECO:0000256" key="2">
    <source>
        <dbReference type="ARBA" id="ARBA00018339"/>
    </source>
</evidence>
<comment type="function">
    <text evidence="5">May play a role in ribosome biogenesis.</text>
</comment>
<dbReference type="GO" id="GO:0006364">
    <property type="term" value="P:rRNA processing"/>
    <property type="evidence" value="ECO:0007669"/>
    <property type="project" value="TreeGrafter"/>
</dbReference>
<dbReference type="Pfam" id="PF07767">
    <property type="entry name" value="Nop53"/>
    <property type="match status" value="1"/>
</dbReference>
<feature type="compositionally biased region" description="Low complexity" evidence="6">
    <location>
        <begin position="1"/>
        <end position="27"/>
    </location>
</feature>
<dbReference type="PIRSF" id="PIRSF017302">
    <property type="entry name" value="Gltscr2"/>
    <property type="match status" value="1"/>
</dbReference>
<proteinExistence type="inferred from homology"/>
<gene>
    <name evidence="7" type="ORF">GALMADRAFT_66490</name>
</gene>
<reference evidence="8" key="1">
    <citation type="journal article" date="2014" name="Proc. Natl. Acad. Sci. U.S.A.">
        <title>Extensive sampling of basidiomycete genomes demonstrates inadequacy of the white-rot/brown-rot paradigm for wood decay fungi.</title>
        <authorList>
            <person name="Riley R."/>
            <person name="Salamov A.A."/>
            <person name="Brown D.W."/>
            <person name="Nagy L.G."/>
            <person name="Floudas D."/>
            <person name="Held B.W."/>
            <person name="Levasseur A."/>
            <person name="Lombard V."/>
            <person name="Morin E."/>
            <person name="Otillar R."/>
            <person name="Lindquist E.A."/>
            <person name="Sun H."/>
            <person name="LaButti K.M."/>
            <person name="Schmutz J."/>
            <person name="Jabbour D."/>
            <person name="Luo H."/>
            <person name="Baker S.E."/>
            <person name="Pisabarro A.G."/>
            <person name="Walton J.D."/>
            <person name="Blanchette R.A."/>
            <person name="Henrissat B."/>
            <person name="Martin F."/>
            <person name="Cullen D."/>
            <person name="Hibbett D.S."/>
            <person name="Grigoriev I.V."/>
        </authorList>
    </citation>
    <scope>NUCLEOTIDE SEQUENCE [LARGE SCALE GENOMIC DNA]</scope>
    <source>
        <strain evidence="8">CBS 339.88</strain>
    </source>
</reference>
<comment type="subcellular location">
    <subcellularLocation>
        <location evidence="5">Nucleus</location>
        <location evidence="5">Nucleolus</location>
    </subcellularLocation>
    <subcellularLocation>
        <location evidence="5">Nucleus</location>
        <location evidence="5">Nucleoplasm</location>
    </subcellularLocation>
</comment>
<comment type="similarity">
    <text evidence="1 5">Belongs to the NOP53 family.</text>
</comment>
<accession>A0A067T1C4</accession>
<keyword evidence="8" id="KW-1185">Reference proteome</keyword>
<dbReference type="STRING" id="685588.A0A067T1C4"/>
<feature type="compositionally biased region" description="Acidic residues" evidence="6">
    <location>
        <begin position="300"/>
        <end position="314"/>
    </location>
</feature>
<keyword evidence="3 5" id="KW-0690">Ribosome biogenesis</keyword>
<evidence type="ECO:0000313" key="7">
    <source>
        <dbReference type="EMBL" id="KDR76926.1"/>
    </source>
</evidence>